<dbReference type="InterPro" id="IPR037587">
    <property type="entry name" value="LAMTOR2-like"/>
</dbReference>
<evidence type="ECO:0000256" key="1">
    <source>
        <dbReference type="ARBA" id="ARBA00007191"/>
    </source>
</evidence>
<accession>A0A1S4EGK5</accession>
<dbReference type="Pfam" id="PF03259">
    <property type="entry name" value="Robl_LC7"/>
    <property type="match status" value="1"/>
</dbReference>
<dbReference type="RefSeq" id="XP_017301192.1">
    <property type="nucleotide sequence ID" value="XM_017445703.2"/>
</dbReference>
<dbReference type="GO" id="GO:0005737">
    <property type="term" value="C:cytoplasm"/>
    <property type="evidence" value="ECO:0007669"/>
    <property type="project" value="UniProtKB-ARBA"/>
</dbReference>
<dbReference type="OrthoDB" id="271745at2759"/>
<dbReference type="PaxDb" id="121845-A0A1S4EGK5"/>
<evidence type="ECO:0000313" key="4">
    <source>
        <dbReference type="Proteomes" id="UP000079169"/>
    </source>
</evidence>
<dbReference type="GO" id="GO:0032008">
    <property type="term" value="P:positive regulation of TOR signaling"/>
    <property type="evidence" value="ECO:0007669"/>
    <property type="project" value="InterPro"/>
</dbReference>
<dbReference type="GeneID" id="108251828"/>
<sequence>MLKPMLKPKVLSQVLGQANTEGVQSTMLMSYEGTLLAYSGHKDNDGTVIAAITSNIWSAFEKNGRSAFKEDSLQMVLMECSNGKVAITQVANVLLCLYAKENVCFGMLRAKAEALATYLEAPLKQVVNTS</sequence>
<feature type="domain" description="Roadblock/LAMTOR2" evidence="3">
    <location>
        <begin position="11"/>
        <end position="99"/>
    </location>
</feature>
<dbReference type="KEGG" id="dci:108251828"/>
<dbReference type="InterPro" id="IPR004942">
    <property type="entry name" value="Roadblock/LAMTOR2_dom"/>
</dbReference>
<dbReference type="SUPFAM" id="SSF103196">
    <property type="entry name" value="Roadblock/LC7 domain"/>
    <property type="match status" value="1"/>
</dbReference>
<comment type="similarity">
    <text evidence="1">Belongs to the GAMAD family.</text>
</comment>
<proteinExistence type="inferred from homology"/>
<protein>
    <recommendedName>
        <fullName evidence="2">Ragulator complex protein LAMTOR2 homolog</fullName>
    </recommendedName>
</protein>
<gene>
    <name evidence="5 6" type="primary">LOC108251828</name>
</gene>
<dbReference type="GO" id="GO:0005085">
    <property type="term" value="F:guanyl-nucleotide exchange factor activity"/>
    <property type="evidence" value="ECO:0007669"/>
    <property type="project" value="InterPro"/>
</dbReference>
<evidence type="ECO:0000256" key="2">
    <source>
        <dbReference type="ARBA" id="ARBA00072715"/>
    </source>
</evidence>
<dbReference type="AlphaFoldDB" id="A0A1S4EGK5"/>
<keyword evidence="4" id="KW-1185">Reference proteome</keyword>
<dbReference type="OMA" id="WAAYEKN"/>
<evidence type="ECO:0000313" key="5">
    <source>
        <dbReference type="RefSeq" id="XP_008476175.1"/>
    </source>
</evidence>
<evidence type="ECO:0000313" key="6">
    <source>
        <dbReference type="RefSeq" id="XP_017301192.1"/>
    </source>
</evidence>
<dbReference type="SMART" id="SM00960">
    <property type="entry name" value="Robl_LC7"/>
    <property type="match status" value="1"/>
</dbReference>
<dbReference type="PANTHER" id="PTHR13323">
    <property type="entry name" value="LATE ENDOSOMAL/LYSOSOMAL MP1 INTERACTING PROTEIN"/>
    <property type="match status" value="1"/>
</dbReference>
<dbReference type="Gene3D" id="3.30.450.30">
    <property type="entry name" value="Dynein light chain 2a, cytoplasmic"/>
    <property type="match status" value="1"/>
</dbReference>
<name>A0A1S4EGK5_DIACI</name>
<organism evidence="4 6">
    <name type="scientific">Diaphorina citri</name>
    <name type="common">Asian citrus psyllid</name>
    <dbReference type="NCBI Taxonomy" id="121845"/>
    <lineage>
        <taxon>Eukaryota</taxon>
        <taxon>Metazoa</taxon>
        <taxon>Ecdysozoa</taxon>
        <taxon>Arthropoda</taxon>
        <taxon>Hexapoda</taxon>
        <taxon>Insecta</taxon>
        <taxon>Pterygota</taxon>
        <taxon>Neoptera</taxon>
        <taxon>Paraneoptera</taxon>
        <taxon>Hemiptera</taxon>
        <taxon>Sternorrhyncha</taxon>
        <taxon>Psylloidea</taxon>
        <taxon>Psyllidae</taxon>
        <taxon>Diaphorininae</taxon>
        <taxon>Diaphorina</taxon>
    </lineage>
</organism>
<dbReference type="GO" id="GO:0060090">
    <property type="term" value="F:molecular adaptor activity"/>
    <property type="evidence" value="ECO:0007669"/>
    <property type="project" value="InterPro"/>
</dbReference>
<reference evidence="5 6" key="1">
    <citation type="submission" date="2025-04" db="UniProtKB">
        <authorList>
            <consortium name="RefSeq"/>
        </authorList>
    </citation>
    <scope>IDENTIFICATION</scope>
</reference>
<dbReference type="RefSeq" id="XP_008476175.1">
    <property type="nucleotide sequence ID" value="XM_008477953.3"/>
</dbReference>
<evidence type="ECO:0000259" key="3">
    <source>
        <dbReference type="SMART" id="SM00960"/>
    </source>
</evidence>
<dbReference type="FunFam" id="3.30.450.30:FF:000004">
    <property type="entry name" value="ragulator complex protein LAMTOR2"/>
    <property type="match status" value="1"/>
</dbReference>
<dbReference type="Proteomes" id="UP000079169">
    <property type="component" value="Unplaced"/>
</dbReference>
<dbReference type="STRING" id="121845.A0A1S4EGK5"/>